<feature type="region of interest" description="Disordered" evidence="1">
    <location>
        <begin position="328"/>
        <end position="353"/>
    </location>
</feature>
<organism evidence="4 5">
    <name type="scientific">Mycobacterium lentiflavum</name>
    <dbReference type="NCBI Taxonomy" id="141349"/>
    <lineage>
        <taxon>Bacteria</taxon>
        <taxon>Bacillati</taxon>
        <taxon>Actinomycetota</taxon>
        <taxon>Actinomycetes</taxon>
        <taxon>Mycobacteriales</taxon>
        <taxon>Mycobacteriaceae</taxon>
        <taxon>Mycobacterium</taxon>
        <taxon>Mycobacterium simiae complex</taxon>
    </lineage>
</organism>
<evidence type="ECO:0000256" key="2">
    <source>
        <dbReference type="SAM" id="Phobius"/>
    </source>
</evidence>
<gene>
    <name evidence="4" type="ORF">BN1232_00092</name>
</gene>
<dbReference type="InterPro" id="IPR025565">
    <property type="entry name" value="DUF4328"/>
</dbReference>
<dbReference type="Pfam" id="PF14219">
    <property type="entry name" value="DUF4328"/>
    <property type="match status" value="1"/>
</dbReference>
<name>A0A0E3WAW1_MYCLN</name>
<keyword evidence="2" id="KW-0472">Membrane</keyword>
<feature type="region of interest" description="Disordered" evidence="1">
    <location>
        <begin position="36"/>
        <end position="59"/>
    </location>
</feature>
<proteinExistence type="predicted"/>
<dbReference type="STRING" id="141349.BN1232_00092"/>
<sequence>MIQVCSQCGTRWNVRERRREWCPRCRGALLAPLPDTAGAAPGWNTPASPPARSITPQRTPPRLPPGFRWIAVRPGAAPPMRRGRRVLGPTPRYAVIPRWGLTDRVAQTAAGPEGSAPAGPPSALVRLVLFISVLTLGVAALVYVARYVLLVYNRKTLLNSIVATAADWLGDLASVAALIALITSGVLLIRWLIARRAAVFAHYGLADHRSVAALWAGCAVPLVNLLWAPVYVIELAALEDHLGRVRRPIVEWWIAWVVSYAVSIWAILTSFATDPQGIANNTVLMVFGYLFAAATLAAVARIFEGFERKPVARPAHRWVVVTPDLPARPGASDAVPVESDAAPVELKGEEPAA</sequence>
<keyword evidence="2" id="KW-1133">Transmembrane helix</keyword>
<dbReference type="EMBL" id="CTEE01000001">
    <property type="protein sequence ID" value="CQD02370.1"/>
    <property type="molecule type" value="Genomic_DNA"/>
</dbReference>
<dbReference type="OrthoDB" id="4774087at2"/>
<accession>A0A0E3WAW1</accession>
<dbReference type="AlphaFoldDB" id="A0A0E3WAW1"/>
<reference evidence="4 5" key="1">
    <citation type="submission" date="2015-03" db="EMBL/GenBank/DDBJ databases">
        <authorList>
            <person name="Urmite Genomes"/>
        </authorList>
    </citation>
    <scope>NUCLEOTIDE SEQUENCE [LARGE SCALE GENOMIC DNA]</scope>
    <source>
        <strain evidence="4 5">CSUR P1491</strain>
    </source>
</reference>
<evidence type="ECO:0000259" key="3">
    <source>
        <dbReference type="Pfam" id="PF14219"/>
    </source>
</evidence>
<evidence type="ECO:0000256" key="1">
    <source>
        <dbReference type="SAM" id="MobiDB-lite"/>
    </source>
</evidence>
<feature type="transmembrane region" description="Helical" evidence="2">
    <location>
        <begin position="127"/>
        <end position="152"/>
    </location>
</feature>
<feature type="domain" description="DUF4328" evidence="3">
    <location>
        <begin position="154"/>
        <end position="307"/>
    </location>
</feature>
<dbReference type="Proteomes" id="UP000199251">
    <property type="component" value="Unassembled WGS sequence"/>
</dbReference>
<evidence type="ECO:0000313" key="5">
    <source>
        <dbReference type="Proteomes" id="UP000199251"/>
    </source>
</evidence>
<protein>
    <submittedName>
        <fullName evidence="4">Transmembrane protein</fullName>
    </submittedName>
</protein>
<dbReference type="RefSeq" id="WP_090597851.1">
    <property type="nucleotide sequence ID" value="NZ_CTEE01000001.1"/>
</dbReference>
<feature type="transmembrane region" description="Helical" evidence="2">
    <location>
        <begin position="250"/>
        <end position="271"/>
    </location>
</feature>
<keyword evidence="2 4" id="KW-0812">Transmembrane</keyword>
<feature type="transmembrane region" description="Helical" evidence="2">
    <location>
        <begin position="172"/>
        <end position="193"/>
    </location>
</feature>
<feature type="transmembrane region" description="Helical" evidence="2">
    <location>
        <begin position="283"/>
        <end position="303"/>
    </location>
</feature>
<evidence type="ECO:0000313" key="4">
    <source>
        <dbReference type="EMBL" id="CQD02370.1"/>
    </source>
</evidence>
<feature type="transmembrane region" description="Helical" evidence="2">
    <location>
        <begin position="213"/>
        <end position="238"/>
    </location>
</feature>